<evidence type="ECO:0000313" key="2">
    <source>
        <dbReference type="EMBL" id="MCH94778.1"/>
    </source>
</evidence>
<evidence type="ECO:0000313" key="3">
    <source>
        <dbReference type="Proteomes" id="UP000265520"/>
    </source>
</evidence>
<dbReference type="SUPFAM" id="SSF46565">
    <property type="entry name" value="Chaperone J-domain"/>
    <property type="match status" value="1"/>
</dbReference>
<dbReference type="PANTHER" id="PTHR45270:SF4">
    <property type="entry name" value="CHAPERONE DNAJ-DOMAIN SUPERFAMILY PROTEIN"/>
    <property type="match status" value="1"/>
</dbReference>
<dbReference type="AlphaFoldDB" id="A0A392N710"/>
<dbReference type="Pfam" id="PF00226">
    <property type="entry name" value="DnaJ"/>
    <property type="match status" value="1"/>
</dbReference>
<proteinExistence type="predicted"/>
<accession>A0A392N710</accession>
<dbReference type="InterPro" id="IPR036869">
    <property type="entry name" value="J_dom_sf"/>
</dbReference>
<keyword evidence="3" id="KW-1185">Reference proteome</keyword>
<dbReference type="PANTHER" id="PTHR45270">
    <property type="entry name" value="OS03G0832900 PROTEIN"/>
    <property type="match status" value="1"/>
</dbReference>
<name>A0A392N710_9FABA</name>
<dbReference type="PROSITE" id="PS00636">
    <property type="entry name" value="DNAJ_1"/>
    <property type="match status" value="1"/>
</dbReference>
<organism evidence="2 3">
    <name type="scientific">Trifolium medium</name>
    <dbReference type="NCBI Taxonomy" id="97028"/>
    <lineage>
        <taxon>Eukaryota</taxon>
        <taxon>Viridiplantae</taxon>
        <taxon>Streptophyta</taxon>
        <taxon>Embryophyta</taxon>
        <taxon>Tracheophyta</taxon>
        <taxon>Spermatophyta</taxon>
        <taxon>Magnoliopsida</taxon>
        <taxon>eudicotyledons</taxon>
        <taxon>Gunneridae</taxon>
        <taxon>Pentapetalae</taxon>
        <taxon>rosids</taxon>
        <taxon>fabids</taxon>
        <taxon>Fabales</taxon>
        <taxon>Fabaceae</taxon>
        <taxon>Papilionoideae</taxon>
        <taxon>50 kb inversion clade</taxon>
        <taxon>NPAAA clade</taxon>
        <taxon>Hologalegina</taxon>
        <taxon>IRL clade</taxon>
        <taxon>Trifolieae</taxon>
        <taxon>Trifolium</taxon>
    </lineage>
</organism>
<protein>
    <submittedName>
        <fullName evidence="2">Chaperone protein dnaJ</fullName>
    </submittedName>
</protein>
<dbReference type="InterPro" id="IPR018253">
    <property type="entry name" value="DnaJ_domain_CS"/>
</dbReference>
<dbReference type="EMBL" id="LXQA010028134">
    <property type="protein sequence ID" value="MCH94778.1"/>
    <property type="molecule type" value="Genomic_DNA"/>
</dbReference>
<evidence type="ECO:0000259" key="1">
    <source>
        <dbReference type="Pfam" id="PF00226"/>
    </source>
</evidence>
<dbReference type="Proteomes" id="UP000265520">
    <property type="component" value="Unassembled WGS sequence"/>
</dbReference>
<feature type="non-terminal residue" evidence="2">
    <location>
        <position position="51"/>
    </location>
</feature>
<dbReference type="InterPro" id="IPR001623">
    <property type="entry name" value="DnaJ_domain"/>
</dbReference>
<dbReference type="Gene3D" id="1.10.287.110">
    <property type="entry name" value="DnaJ domain"/>
    <property type="match status" value="1"/>
</dbReference>
<comment type="caution">
    <text evidence="2">The sequence shown here is derived from an EMBL/GenBank/DDBJ whole genome shotgun (WGS) entry which is preliminary data.</text>
</comment>
<sequence>MGNEKAVEAFKKLQNAYEILMDSLKRKAYDDELRREEILNVFNRFNNAPRR</sequence>
<feature type="domain" description="J" evidence="1">
    <location>
        <begin position="2"/>
        <end position="30"/>
    </location>
</feature>
<reference evidence="2 3" key="1">
    <citation type="journal article" date="2018" name="Front. Plant Sci.">
        <title>Red Clover (Trifolium pratense) and Zigzag Clover (T. medium) - A Picture of Genomic Similarities and Differences.</title>
        <authorList>
            <person name="Dluhosova J."/>
            <person name="Istvanek J."/>
            <person name="Nedelnik J."/>
            <person name="Repkova J."/>
        </authorList>
    </citation>
    <scope>NUCLEOTIDE SEQUENCE [LARGE SCALE GENOMIC DNA]</scope>
    <source>
        <strain evidence="3">cv. 10/8</strain>
        <tissue evidence="2">Leaf</tissue>
    </source>
</reference>